<keyword evidence="8" id="KW-1185">Reference proteome</keyword>
<evidence type="ECO:0000256" key="4">
    <source>
        <dbReference type="ARBA" id="ARBA00022679"/>
    </source>
</evidence>
<dbReference type="AlphaFoldDB" id="A0A9J6RKW1"/>
<dbReference type="GO" id="GO:0030170">
    <property type="term" value="F:pyridoxal phosphate binding"/>
    <property type="evidence" value="ECO:0007669"/>
    <property type="project" value="InterPro"/>
</dbReference>
<accession>A0A9J6RKW1</accession>
<sequence length="472" mass="52568">MSEFDQYNTNQIVEDDKNHFLHPWQYFDSFKEEGALPIAKAEGAYIYDTDGNKMLDAIGGMWCTNIGLGREDMVEAIADQVRQMAYANPMVDMTNIPAGQLAKKLAELAPGDLNHVFLSCGGSTAVDTAFRLIHFYQNCRGLHDKKHIIARKEAYHGSTYAAMSIGGKKADHVKEFDYITDTIHHISTPYYYRAPEGLSEEEYTDTLIKEFEDKIEELGGAGKVAAFFAEPIMGSGGVIVPPKGYIQRMWETCKANDILYVSDEVVTAFGRVGHWFASEDVFAIQPDIITSAKGLTSGYQPLGATIFSDGIWDVIAASGKGRYFAHGFTYSGHPVACRAALKNIEIIEDEKILEHVREVGPYFQQELEKLVDLPIVGEVRGKNFMICIENVANKQTKELFAEELDIGRWITDEAAKRGVLVRPIGHLNVLSPPIILTKEQVDHIVSTLRESIEAVMLDLEKQGLWSDLSKSA</sequence>
<organism evidence="7 8">
    <name type="scientific">Dasania phycosphaerae</name>
    <dbReference type="NCBI Taxonomy" id="2950436"/>
    <lineage>
        <taxon>Bacteria</taxon>
        <taxon>Pseudomonadati</taxon>
        <taxon>Pseudomonadota</taxon>
        <taxon>Gammaproteobacteria</taxon>
        <taxon>Cellvibrionales</taxon>
        <taxon>Spongiibacteraceae</taxon>
        <taxon>Dasania</taxon>
    </lineage>
</organism>
<evidence type="ECO:0000256" key="5">
    <source>
        <dbReference type="ARBA" id="ARBA00022898"/>
    </source>
</evidence>
<dbReference type="PANTHER" id="PTHR43094">
    <property type="entry name" value="AMINOTRANSFERASE"/>
    <property type="match status" value="1"/>
</dbReference>
<dbReference type="CDD" id="cd00610">
    <property type="entry name" value="OAT_like"/>
    <property type="match status" value="1"/>
</dbReference>
<evidence type="ECO:0000313" key="8">
    <source>
        <dbReference type="Proteomes" id="UP001069090"/>
    </source>
</evidence>
<dbReference type="PROSITE" id="PS00600">
    <property type="entry name" value="AA_TRANSFER_CLASS_3"/>
    <property type="match status" value="1"/>
</dbReference>
<dbReference type="FunFam" id="3.40.640.10:FF:000014">
    <property type="entry name" value="Adenosylmethionine-8-amino-7-oxononanoate aminotransferase, probable"/>
    <property type="match status" value="1"/>
</dbReference>
<comment type="similarity">
    <text evidence="2 6">Belongs to the class-III pyridoxal-phosphate-dependent aminotransferase family.</text>
</comment>
<name>A0A9J6RKW1_9GAMM</name>
<dbReference type="Proteomes" id="UP001069090">
    <property type="component" value="Unassembled WGS sequence"/>
</dbReference>
<dbReference type="InterPro" id="IPR005814">
    <property type="entry name" value="Aminotrans_3"/>
</dbReference>
<proteinExistence type="inferred from homology"/>
<comment type="caution">
    <text evidence="7">The sequence shown here is derived from an EMBL/GenBank/DDBJ whole genome shotgun (WGS) entry which is preliminary data.</text>
</comment>
<dbReference type="NCBIfam" id="NF005447">
    <property type="entry name" value="PRK07036.1"/>
    <property type="match status" value="1"/>
</dbReference>
<keyword evidence="5 6" id="KW-0663">Pyridoxal phosphate</keyword>
<dbReference type="GO" id="GO:0005829">
    <property type="term" value="C:cytosol"/>
    <property type="evidence" value="ECO:0007669"/>
    <property type="project" value="TreeGrafter"/>
</dbReference>
<evidence type="ECO:0000256" key="6">
    <source>
        <dbReference type="RuleBase" id="RU003560"/>
    </source>
</evidence>
<keyword evidence="3 7" id="KW-0032">Aminotransferase</keyword>
<evidence type="ECO:0000256" key="2">
    <source>
        <dbReference type="ARBA" id="ARBA00008954"/>
    </source>
</evidence>
<dbReference type="Gene3D" id="3.40.640.10">
    <property type="entry name" value="Type I PLP-dependent aspartate aminotransferase-like (Major domain)"/>
    <property type="match status" value="1"/>
</dbReference>
<evidence type="ECO:0000313" key="7">
    <source>
        <dbReference type="EMBL" id="MCZ0864969.1"/>
    </source>
</evidence>
<dbReference type="InterPro" id="IPR015424">
    <property type="entry name" value="PyrdxlP-dep_Trfase"/>
</dbReference>
<dbReference type="InterPro" id="IPR015422">
    <property type="entry name" value="PyrdxlP-dep_Trfase_small"/>
</dbReference>
<keyword evidence="4" id="KW-0808">Transferase</keyword>
<comment type="cofactor">
    <cofactor evidence="1">
        <name>pyridoxal 5'-phosphate</name>
        <dbReference type="ChEBI" id="CHEBI:597326"/>
    </cofactor>
</comment>
<evidence type="ECO:0000256" key="1">
    <source>
        <dbReference type="ARBA" id="ARBA00001933"/>
    </source>
</evidence>
<reference evidence="7 8" key="1">
    <citation type="submission" date="2022-12" db="EMBL/GenBank/DDBJ databases">
        <title>Dasania phycosphaerae sp. nov., isolated from particulate material of the south coast of Korea.</title>
        <authorList>
            <person name="Jiang Y."/>
        </authorList>
    </citation>
    <scope>NUCLEOTIDE SEQUENCE [LARGE SCALE GENOMIC DNA]</scope>
    <source>
        <strain evidence="7 8">GY-19</strain>
    </source>
</reference>
<dbReference type="Gene3D" id="3.90.1150.10">
    <property type="entry name" value="Aspartate Aminotransferase, domain 1"/>
    <property type="match status" value="1"/>
</dbReference>
<protein>
    <submittedName>
        <fullName evidence="7">Aminotransferase</fullName>
    </submittedName>
</protein>
<gene>
    <name evidence="7" type="ORF">O0V09_07140</name>
</gene>
<dbReference type="Pfam" id="PF00202">
    <property type="entry name" value="Aminotran_3"/>
    <property type="match status" value="1"/>
</dbReference>
<dbReference type="SUPFAM" id="SSF53383">
    <property type="entry name" value="PLP-dependent transferases"/>
    <property type="match status" value="1"/>
</dbReference>
<dbReference type="InterPro" id="IPR049704">
    <property type="entry name" value="Aminotrans_3_PPA_site"/>
</dbReference>
<dbReference type="PIRSF" id="PIRSF000521">
    <property type="entry name" value="Transaminase_4ab_Lys_Orn"/>
    <property type="match status" value="1"/>
</dbReference>
<evidence type="ECO:0000256" key="3">
    <source>
        <dbReference type="ARBA" id="ARBA00022576"/>
    </source>
</evidence>
<dbReference type="InterPro" id="IPR015421">
    <property type="entry name" value="PyrdxlP-dep_Trfase_major"/>
</dbReference>
<dbReference type="PANTHER" id="PTHR43094:SF1">
    <property type="entry name" value="AMINOTRANSFERASE CLASS-III"/>
    <property type="match status" value="1"/>
</dbReference>
<dbReference type="EMBL" id="JAPTGG010000004">
    <property type="protein sequence ID" value="MCZ0864969.1"/>
    <property type="molecule type" value="Genomic_DNA"/>
</dbReference>
<dbReference type="RefSeq" id="WP_258331119.1">
    <property type="nucleotide sequence ID" value="NZ_JAPTGG010000004.1"/>
</dbReference>
<dbReference type="GO" id="GO:0008483">
    <property type="term" value="F:transaminase activity"/>
    <property type="evidence" value="ECO:0007669"/>
    <property type="project" value="UniProtKB-KW"/>
</dbReference>